<keyword evidence="7" id="KW-0963">Cytoplasm</keyword>
<dbReference type="Proteomes" id="UP000800038">
    <property type="component" value="Unassembled WGS sequence"/>
</dbReference>
<evidence type="ECO:0000256" key="1">
    <source>
        <dbReference type="ARBA" id="ARBA00000915"/>
    </source>
</evidence>
<evidence type="ECO:0000313" key="17">
    <source>
        <dbReference type="Proteomes" id="UP000800038"/>
    </source>
</evidence>
<dbReference type="InterPro" id="IPR013820">
    <property type="entry name" value="ATP_PRibTrfase_cat"/>
</dbReference>
<dbReference type="Gene3D" id="3.30.70.120">
    <property type="match status" value="1"/>
</dbReference>
<evidence type="ECO:0000259" key="14">
    <source>
        <dbReference type="Pfam" id="PF01634"/>
    </source>
</evidence>
<keyword evidence="12" id="KW-0067">ATP-binding</keyword>
<name>A0A6A5SRH9_9PLEO</name>
<keyword evidence="9 16" id="KW-0328">Glycosyltransferase</keyword>
<evidence type="ECO:0000256" key="3">
    <source>
        <dbReference type="ARBA" id="ARBA00004667"/>
    </source>
</evidence>
<evidence type="ECO:0000256" key="10">
    <source>
        <dbReference type="ARBA" id="ARBA00022679"/>
    </source>
</evidence>
<keyword evidence="13" id="KW-0368">Histidine biosynthesis</keyword>
<evidence type="ECO:0000313" key="16">
    <source>
        <dbReference type="EMBL" id="KAF1942693.1"/>
    </source>
</evidence>
<feature type="domain" description="ATP phosphoribosyltransferase catalytic" evidence="14">
    <location>
        <begin position="92"/>
        <end position="267"/>
    </location>
</feature>
<dbReference type="GO" id="GO:0005737">
    <property type="term" value="C:cytoplasm"/>
    <property type="evidence" value="ECO:0007669"/>
    <property type="project" value="UniProtKB-SubCell"/>
</dbReference>
<dbReference type="GO" id="GO:0003879">
    <property type="term" value="F:ATP phosphoribosyltransferase activity"/>
    <property type="evidence" value="ECO:0007669"/>
    <property type="project" value="UniProtKB-EC"/>
</dbReference>
<evidence type="ECO:0000256" key="2">
    <source>
        <dbReference type="ARBA" id="ARBA00004496"/>
    </source>
</evidence>
<proteinExistence type="inferred from homology"/>
<dbReference type="GO" id="GO:0005524">
    <property type="term" value="F:ATP binding"/>
    <property type="evidence" value="ECO:0007669"/>
    <property type="project" value="UniProtKB-KW"/>
</dbReference>
<dbReference type="FunFam" id="3.40.190.10:FF:000123">
    <property type="entry name" value="HIS1p ATP phosphoribosyltransferase"/>
    <property type="match status" value="1"/>
</dbReference>
<dbReference type="InterPro" id="IPR013115">
    <property type="entry name" value="HisG_C"/>
</dbReference>
<sequence length="348" mass="37298">MRLTNSVNGTNGGEEKILVQRALQESRSLPFMTDTLGNSLNDRLLFAVPKKGRLHQACLDLLHGSDIQFHRHSRLDIALVKNLPLALVFLPAADIPTFVGEGRVDLGITGRDQVAEHECVTPPTATTGVDEVLDLGFGKCSLQVQVPAKGDLVKPEDLIGKNVVTSFTNLAEQYFRRLEAEQAGGNAQVSGDAKLKTVIKYVGGSVEAACALGVADGIVDLVESGETMRAAGLKAISTVVSSSAILIKSKHPSDPKLVELITARIKGVITAQKYVLCTYNIDRAQLEIARTITPGRRAPTVNALEEDGWVAVQAMVLRKDIAIAMDQLTEVGATDLIVTKIENSRTGD</sequence>
<dbReference type="SUPFAM" id="SSF53850">
    <property type="entry name" value="Periplasmic binding protein-like II"/>
    <property type="match status" value="1"/>
</dbReference>
<keyword evidence="11" id="KW-0547">Nucleotide-binding</keyword>
<dbReference type="EC" id="2.4.2.17" evidence="5"/>
<dbReference type="EMBL" id="ML976032">
    <property type="protein sequence ID" value="KAF1942693.1"/>
    <property type="molecule type" value="Genomic_DNA"/>
</dbReference>
<dbReference type="InterPro" id="IPR011322">
    <property type="entry name" value="N-reg_PII-like_a/b"/>
</dbReference>
<evidence type="ECO:0000256" key="4">
    <source>
        <dbReference type="ARBA" id="ARBA00009372"/>
    </source>
</evidence>
<dbReference type="Gene3D" id="3.40.190.10">
    <property type="entry name" value="Periplasmic binding protein-like II"/>
    <property type="match status" value="2"/>
</dbReference>
<comment type="pathway">
    <text evidence="3">Amino-acid biosynthesis; L-histidine biosynthesis; L-histidine from 5-phospho-alpha-D-ribose 1-diphosphate: step 1/9.</text>
</comment>
<dbReference type="UniPathway" id="UPA00031">
    <property type="reaction ID" value="UER00006"/>
</dbReference>
<protein>
    <recommendedName>
        <fullName evidence="6">ATP phosphoribosyltransferase</fullName>
        <ecNumber evidence="5">2.4.2.17</ecNumber>
    </recommendedName>
</protein>
<accession>A0A6A5SRH9</accession>
<reference evidence="16" key="1">
    <citation type="journal article" date="2020" name="Stud. Mycol.">
        <title>101 Dothideomycetes genomes: a test case for predicting lifestyles and emergence of pathogens.</title>
        <authorList>
            <person name="Haridas S."/>
            <person name="Albert R."/>
            <person name="Binder M."/>
            <person name="Bloem J."/>
            <person name="Labutti K."/>
            <person name="Salamov A."/>
            <person name="Andreopoulos B."/>
            <person name="Baker S."/>
            <person name="Barry K."/>
            <person name="Bills G."/>
            <person name="Bluhm B."/>
            <person name="Cannon C."/>
            <person name="Castanera R."/>
            <person name="Culley D."/>
            <person name="Daum C."/>
            <person name="Ezra D."/>
            <person name="Gonzalez J."/>
            <person name="Henrissat B."/>
            <person name="Kuo A."/>
            <person name="Liang C."/>
            <person name="Lipzen A."/>
            <person name="Lutzoni F."/>
            <person name="Magnuson J."/>
            <person name="Mondo S."/>
            <person name="Nolan M."/>
            <person name="Ohm R."/>
            <person name="Pangilinan J."/>
            <person name="Park H.-J."/>
            <person name="Ramirez L."/>
            <person name="Alfaro M."/>
            <person name="Sun H."/>
            <person name="Tritt A."/>
            <person name="Yoshinaga Y."/>
            <person name="Zwiers L.-H."/>
            <person name="Turgeon B."/>
            <person name="Goodwin S."/>
            <person name="Spatafora J."/>
            <person name="Crous P."/>
            <person name="Grigoriev I."/>
        </authorList>
    </citation>
    <scope>NUCLEOTIDE SEQUENCE</scope>
    <source>
        <strain evidence="16">CBS 161.51</strain>
    </source>
</reference>
<dbReference type="Pfam" id="PF01634">
    <property type="entry name" value="HisG"/>
    <property type="match status" value="1"/>
</dbReference>
<keyword evidence="10 16" id="KW-0808">Transferase</keyword>
<dbReference type="FunFam" id="3.30.70.120:FF:000003">
    <property type="entry name" value="ATP phosphoribosyltransferase"/>
    <property type="match status" value="1"/>
</dbReference>
<evidence type="ECO:0000256" key="6">
    <source>
        <dbReference type="ARBA" id="ARBA00020998"/>
    </source>
</evidence>
<evidence type="ECO:0000256" key="12">
    <source>
        <dbReference type="ARBA" id="ARBA00022840"/>
    </source>
</evidence>
<evidence type="ECO:0000256" key="8">
    <source>
        <dbReference type="ARBA" id="ARBA00022605"/>
    </source>
</evidence>
<dbReference type="InterPro" id="IPR020621">
    <property type="entry name" value="ATP-PRT_HisG_long"/>
</dbReference>
<gene>
    <name evidence="16" type="ORF">EJ02DRAFT_344839</name>
</gene>
<dbReference type="NCBIfam" id="TIGR00070">
    <property type="entry name" value="hisG"/>
    <property type="match status" value="1"/>
</dbReference>
<comment type="catalytic activity">
    <reaction evidence="1">
        <text>1-(5-phospho-beta-D-ribosyl)-ATP + diphosphate = 5-phospho-alpha-D-ribose 1-diphosphate + ATP</text>
        <dbReference type="Rhea" id="RHEA:18473"/>
        <dbReference type="ChEBI" id="CHEBI:30616"/>
        <dbReference type="ChEBI" id="CHEBI:33019"/>
        <dbReference type="ChEBI" id="CHEBI:58017"/>
        <dbReference type="ChEBI" id="CHEBI:73183"/>
        <dbReference type="EC" id="2.4.2.17"/>
    </reaction>
</comment>
<dbReference type="PANTHER" id="PTHR21403:SF8">
    <property type="entry name" value="ATP PHOSPHORIBOSYLTRANSFERASE"/>
    <property type="match status" value="1"/>
</dbReference>
<evidence type="ECO:0000256" key="13">
    <source>
        <dbReference type="ARBA" id="ARBA00023102"/>
    </source>
</evidence>
<evidence type="ECO:0000259" key="15">
    <source>
        <dbReference type="Pfam" id="PF08029"/>
    </source>
</evidence>
<keyword evidence="8" id="KW-0028">Amino-acid biosynthesis</keyword>
<dbReference type="AlphaFoldDB" id="A0A6A5SRH9"/>
<dbReference type="InterPro" id="IPR018198">
    <property type="entry name" value="ATP_PRibTrfase_CS"/>
</dbReference>
<dbReference type="SUPFAM" id="SSF54913">
    <property type="entry name" value="GlnB-like"/>
    <property type="match status" value="1"/>
</dbReference>
<evidence type="ECO:0000256" key="9">
    <source>
        <dbReference type="ARBA" id="ARBA00022676"/>
    </source>
</evidence>
<dbReference type="PANTHER" id="PTHR21403">
    <property type="entry name" value="ATP PHOSPHORIBOSYLTRANSFERASE ATP-PRTASE"/>
    <property type="match status" value="1"/>
</dbReference>
<feature type="domain" description="Histidine biosynthesis HisG C-terminal" evidence="15">
    <location>
        <begin position="271"/>
        <end position="343"/>
    </location>
</feature>
<dbReference type="InterPro" id="IPR001348">
    <property type="entry name" value="ATP_PRibTrfase_HisG"/>
</dbReference>
<comment type="subcellular location">
    <subcellularLocation>
        <location evidence="2">Cytoplasm</location>
    </subcellularLocation>
</comment>
<dbReference type="GO" id="GO:0000287">
    <property type="term" value="F:magnesium ion binding"/>
    <property type="evidence" value="ECO:0007669"/>
    <property type="project" value="InterPro"/>
</dbReference>
<dbReference type="PROSITE" id="PS01316">
    <property type="entry name" value="ATP_P_PHORIBOSYLTR"/>
    <property type="match status" value="1"/>
</dbReference>
<dbReference type="HAMAP" id="MF_00079">
    <property type="entry name" value="HisG_Long"/>
    <property type="match status" value="1"/>
</dbReference>
<comment type="similarity">
    <text evidence="4">Belongs to the ATP phosphoribosyltransferase family.</text>
</comment>
<evidence type="ECO:0000256" key="7">
    <source>
        <dbReference type="ARBA" id="ARBA00022490"/>
    </source>
</evidence>
<keyword evidence="17" id="KW-1185">Reference proteome</keyword>
<dbReference type="Pfam" id="PF08029">
    <property type="entry name" value="HisG_C"/>
    <property type="match status" value="1"/>
</dbReference>
<dbReference type="GO" id="GO:0000105">
    <property type="term" value="P:L-histidine biosynthetic process"/>
    <property type="evidence" value="ECO:0007669"/>
    <property type="project" value="UniProtKB-UniPathway"/>
</dbReference>
<dbReference type="NCBIfam" id="TIGR03455">
    <property type="entry name" value="HisG_C-term"/>
    <property type="match status" value="1"/>
</dbReference>
<dbReference type="InterPro" id="IPR015867">
    <property type="entry name" value="N-reg_PII/ATP_PRibTrfase_C"/>
</dbReference>
<organism evidence="16 17">
    <name type="scientific">Clathrospora elynae</name>
    <dbReference type="NCBI Taxonomy" id="706981"/>
    <lineage>
        <taxon>Eukaryota</taxon>
        <taxon>Fungi</taxon>
        <taxon>Dikarya</taxon>
        <taxon>Ascomycota</taxon>
        <taxon>Pezizomycotina</taxon>
        <taxon>Dothideomycetes</taxon>
        <taxon>Pleosporomycetidae</taxon>
        <taxon>Pleosporales</taxon>
        <taxon>Diademaceae</taxon>
        <taxon>Clathrospora</taxon>
    </lineage>
</organism>
<evidence type="ECO:0000256" key="5">
    <source>
        <dbReference type="ARBA" id="ARBA00011946"/>
    </source>
</evidence>
<evidence type="ECO:0000256" key="11">
    <source>
        <dbReference type="ARBA" id="ARBA00022741"/>
    </source>
</evidence>
<dbReference type="OrthoDB" id="2574at2759"/>